<name>A0ABP1QZH5_9HEXA</name>
<dbReference type="EMBL" id="CAXLJM020000049">
    <property type="protein sequence ID" value="CAL8113762.1"/>
    <property type="molecule type" value="Genomic_DNA"/>
</dbReference>
<dbReference type="InterPro" id="IPR039891">
    <property type="entry name" value="VWA8"/>
</dbReference>
<dbReference type="PROSITE" id="PS50234">
    <property type="entry name" value="VWFA"/>
    <property type="match status" value="1"/>
</dbReference>
<protein>
    <recommendedName>
        <fullName evidence="1">VWFA domain-containing protein</fullName>
    </recommendedName>
</protein>
<evidence type="ECO:0000259" key="1">
    <source>
        <dbReference type="PROSITE" id="PS50234"/>
    </source>
</evidence>
<keyword evidence="3" id="KW-1185">Reference proteome</keyword>
<reference evidence="2 3" key="1">
    <citation type="submission" date="2024-08" db="EMBL/GenBank/DDBJ databases">
        <authorList>
            <person name="Cucini C."/>
            <person name="Frati F."/>
        </authorList>
    </citation>
    <scope>NUCLEOTIDE SEQUENCE [LARGE SCALE GENOMIC DNA]</scope>
</reference>
<dbReference type="InterPro" id="IPR036465">
    <property type="entry name" value="vWFA_dom_sf"/>
</dbReference>
<comment type="caution">
    <text evidence="2">The sequence shown here is derived from an EMBL/GenBank/DDBJ whole genome shotgun (WGS) entry which is preliminary data.</text>
</comment>
<evidence type="ECO:0000313" key="3">
    <source>
        <dbReference type="Proteomes" id="UP001642540"/>
    </source>
</evidence>
<sequence>MQPSSRCGKSKIAEYLCKILNAQVSVIQIYKDMSVRELFQSRSTDKDGNTIWRYSPLTNAILEGRYCVLDGIENLHHSVLSVIGKLIQDRNVMLPDGVTRIGSNSLPFHHNFKLIAIANSSDLKLTPELTSVFLTRHVQFTNEDMGLLVSDFDQDVKKVVDIAAHYAANAKEDKGSSTLARALSFTQIKRINRRVVENNANVYEQTFNACLGYFLPALERDNLVNLMRKHGLKETVQGVTDYQITFQPDSILLGGKSFTRFPDNQFKAKVPEGVFFNINSHVNIISNLLTDFYAGDHLLVIGNQGVGKNKIVDRMLQLINRPREYIQLHRDTTVQSLTTMQRVEEGVILSEDSPLVNAAKHGLVIVIDEADKAPAHVTAVLKTLAERGEMYLSDGRVICNEDNSDENTIRLHPDFRMIVLANRPGFPFLGNNFYSVLSHLFSVNAISNPGIDDEIMLLKSYGPDVDDAVIRNLAACFSELRNLSDDGIISYPYSTREAVHVVKHLQSFPHDIDNAFSNVFDFDSWSDENLDTVYRVLQKYFERAVIGNYTDDKTRTVSFEVPKHPPEGGGSTPRAKGFDAPKHGKIDATGAAHVGGNTWAGGSGGSGTAGLGGAGGPYRLSDGNPVFQVSPEVKASVPEDVRLMAREMARKAFEEKLKELKMSKYDGNVYEDMIHPIKAQIQSLRTVLESLQSNAKERKWVRHQTSGEFDDSKLIEGVVGEKNIYRMRKHENPEVGDPILKPKLIRFLVDCSGSMYRFNGYDKRMDRMLSSILMVINAFKGFQDTVKYDIFIHSGDEYDYQIVQKDQPPKNDKEVLDVLKYMFLHSQFCSSGDNTLEATIHGIKDLATIKPDHDDVILVTLSDANLERYGISPNQFAKVLTTNNSVKAFCVFIGGLGDQALRLEAQLPVGKAFVCMDTALLPKVIQKIFMTVIQ</sequence>
<organism evidence="2 3">
    <name type="scientific">Orchesella dallaii</name>
    <dbReference type="NCBI Taxonomy" id="48710"/>
    <lineage>
        <taxon>Eukaryota</taxon>
        <taxon>Metazoa</taxon>
        <taxon>Ecdysozoa</taxon>
        <taxon>Arthropoda</taxon>
        <taxon>Hexapoda</taxon>
        <taxon>Collembola</taxon>
        <taxon>Entomobryomorpha</taxon>
        <taxon>Entomobryoidea</taxon>
        <taxon>Orchesellidae</taxon>
        <taxon>Orchesellinae</taxon>
        <taxon>Orchesella</taxon>
    </lineage>
</organism>
<gene>
    <name evidence="2" type="ORF">ODALV1_LOCUS16161</name>
</gene>
<dbReference type="SUPFAM" id="SSF53300">
    <property type="entry name" value="vWA-like"/>
    <property type="match status" value="1"/>
</dbReference>
<feature type="domain" description="VWFA" evidence="1">
    <location>
        <begin position="744"/>
        <end position="928"/>
    </location>
</feature>
<dbReference type="SUPFAM" id="SSF52540">
    <property type="entry name" value="P-loop containing nucleoside triphosphate hydrolases"/>
    <property type="match status" value="2"/>
</dbReference>
<dbReference type="Proteomes" id="UP001642540">
    <property type="component" value="Unassembled WGS sequence"/>
</dbReference>
<accession>A0ABP1QZH5</accession>
<dbReference type="Pfam" id="PF07728">
    <property type="entry name" value="AAA_5"/>
    <property type="match status" value="2"/>
</dbReference>
<dbReference type="InterPro" id="IPR027417">
    <property type="entry name" value="P-loop_NTPase"/>
</dbReference>
<dbReference type="Gene3D" id="3.40.50.300">
    <property type="entry name" value="P-loop containing nucleotide triphosphate hydrolases"/>
    <property type="match status" value="2"/>
</dbReference>
<dbReference type="PANTHER" id="PTHR21610:SF9">
    <property type="entry name" value="VON WILLEBRAND FACTOR A DOMAIN-CONTAINING PROTEIN 8"/>
    <property type="match status" value="1"/>
</dbReference>
<dbReference type="Gene3D" id="3.40.50.410">
    <property type="entry name" value="von Willebrand factor, type A domain"/>
    <property type="match status" value="1"/>
</dbReference>
<dbReference type="InterPro" id="IPR002035">
    <property type="entry name" value="VWF_A"/>
</dbReference>
<dbReference type="InterPro" id="IPR011704">
    <property type="entry name" value="ATPase_dyneun-rel_AAA"/>
</dbReference>
<proteinExistence type="predicted"/>
<evidence type="ECO:0000313" key="2">
    <source>
        <dbReference type="EMBL" id="CAL8113762.1"/>
    </source>
</evidence>
<dbReference type="SMART" id="SM00327">
    <property type="entry name" value="VWA"/>
    <property type="match status" value="1"/>
</dbReference>
<dbReference type="PANTHER" id="PTHR21610">
    <property type="entry name" value="VON WILLEBRAND FACTOR A DOMAIN-CONTAINING PROTEIN 8"/>
    <property type="match status" value="1"/>
</dbReference>